<organism evidence="1">
    <name type="scientific">Leucosporidium scottii</name>
    <dbReference type="NCBI Taxonomy" id="5278"/>
    <lineage>
        <taxon>Eukaryota</taxon>
        <taxon>Fungi</taxon>
        <taxon>Dikarya</taxon>
        <taxon>Basidiomycota</taxon>
        <taxon>Pucciniomycotina</taxon>
        <taxon>Microbotryomycetes</taxon>
        <taxon>Leucosporidiales</taxon>
        <taxon>Leucosporidium</taxon>
    </lineage>
</organism>
<dbReference type="AlphaFoldDB" id="A0A0N9HF11"/>
<proteinExistence type="predicted"/>
<protein>
    <submittedName>
        <fullName evidence="1">Homeodomain transcription factor HD2</fullName>
    </submittedName>
</protein>
<accession>A0A0N9HF11</accession>
<gene>
    <name evidence="1" type="primary">HD2</name>
</gene>
<dbReference type="GO" id="GO:0003677">
    <property type="term" value="F:DNA binding"/>
    <property type="evidence" value="ECO:0007669"/>
    <property type="project" value="UniProtKB-KW"/>
</dbReference>
<sequence length="156" mass="16846">MDTARIAADSSRVLQLLGSLPLSCAGGPPPPIPPLRIRPYDIRPDLSELGCSGSTTEALIRIFEFAQSRLHRSCKTSYETTLQKLATAGSDVGVYDAYQKALEVRYSRLCLDNMMSTRAQLLEEVRRAQAGVTGTLAADAGRGSFSDEVVAVLERA</sequence>
<keyword evidence="1" id="KW-0238">DNA-binding</keyword>
<reference evidence="1" key="1">
    <citation type="submission" date="2015-04" db="EMBL/GenBank/DDBJ databases">
        <title>Genomic Architecture Underlying Sex-Determination in the yeast Leucosporidium scottii: New Insights into the Evolution of Mating Systems in basidiomycetes.</title>
        <authorList>
            <person name="Maia T.M."/>
            <person name="Lopes S."/>
            <person name="Almeida J.M.G.C.F."/>
            <person name="Rosa L.H."/>
            <person name="Sampaio J.P."/>
            <person name="Goncalves P."/>
            <person name="Coelho M.A."/>
        </authorList>
    </citation>
    <scope>NUCLEOTIDE SEQUENCE</scope>
    <source>
        <strain evidence="1">PYCC 4710</strain>
    </source>
</reference>
<evidence type="ECO:0000313" key="1">
    <source>
        <dbReference type="EMBL" id="ALG04418.1"/>
    </source>
</evidence>
<keyword evidence="1" id="KW-0371">Homeobox</keyword>
<dbReference type="EMBL" id="KR229963">
    <property type="protein sequence ID" value="ALG04418.1"/>
    <property type="molecule type" value="Genomic_DNA"/>
</dbReference>
<name>A0A0N9HF11_9BASI</name>
<feature type="non-terminal residue" evidence="1">
    <location>
        <position position="156"/>
    </location>
</feature>